<dbReference type="InterPro" id="IPR036895">
    <property type="entry name" value="Uracil-DNA_glycosylase-like_sf"/>
</dbReference>
<dbReference type="Pfam" id="PF03167">
    <property type="entry name" value="UDG"/>
    <property type="match status" value="1"/>
</dbReference>
<protein>
    <submittedName>
        <fullName evidence="10">Uracil-DNA glycosylase family protein</fullName>
    </submittedName>
</protein>
<feature type="domain" description="Uracil-DNA glycosylase-like" evidence="9">
    <location>
        <begin position="23"/>
        <end position="199"/>
    </location>
</feature>
<feature type="compositionally biased region" description="Polar residues" evidence="8">
    <location>
        <begin position="90"/>
        <end position="102"/>
    </location>
</feature>
<evidence type="ECO:0000256" key="3">
    <source>
        <dbReference type="ARBA" id="ARBA00022763"/>
    </source>
</evidence>
<dbReference type="AlphaFoldDB" id="A0ABD5UZY7"/>
<keyword evidence="1" id="KW-0004">4Fe-4S</keyword>
<evidence type="ECO:0000256" key="6">
    <source>
        <dbReference type="ARBA" id="ARBA00023014"/>
    </source>
</evidence>
<evidence type="ECO:0000259" key="9">
    <source>
        <dbReference type="Pfam" id="PF03167"/>
    </source>
</evidence>
<evidence type="ECO:0000256" key="8">
    <source>
        <dbReference type="SAM" id="MobiDB-lite"/>
    </source>
</evidence>
<keyword evidence="3" id="KW-0227">DNA damage</keyword>
<keyword evidence="6" id="KW-0411">Iron-sulfur</keyword>
<proteinExistence type="predicted"/>
<dbReference type="RefSeq" id="WP_379744946.1">
    <property type="nucleotide sequence ID" value="NZ_JBHSVN010000001.1"/>
</dbReference>
<comment type="caution">
    <text evidence="10">The sequence shown here is derived from an EMBL/GenBank/DDBJ whole genome shotgun (WGS) entry which is preliminary data.</text>
</comment>
<dbReference type="InterPro" id="IPR051536">
    <property type="entry name" value="UDG_Type-4/5"/>
</dbReference>
<evidence type="ECO:0000256" key="5">
    <source>
        <dbReference type="ARBA" id="ARBA00023004"/>
    </source>
</evidence>
<evidence type="ECO:0000256" key="2">
    <source>
        <dbReference type="ARBA" id="ARBA00022723"/>
    </source>
</evidence>
<dbReference type="GO" id="GO:0006281">
    <property type="term" value="P:DNA repair"/>
    <property type="evidence" value="ECO:0007669"/>
    <property type="project" value="UniProtKB-KW"/>
</dbReference>
<dbReference type="Proteomes" id="UP001596296">
    <property type="component" value="Unassembled WGS sequence"/>
</dbReference>
<evidence type="ECO:0000256" key="7">
    <source>
        <dbReference type="ARBA" id="ARBA00023204"/>
    </source>
</evidence>
<name>A0ABD5UZY7_9EURY</name>
<accession>A0ABD5UZY7</accession>
<dbReference type="GO" id="GO:0046872">
    <property type="term" value="F:metal ion binding"/>
    <property type="evidence" value="ECO:0007669"/>
    <property type="project" value="UniProtKB-KW"/>
</dbReference>
<sequence>MKNVTDRTRNPFGMTPDCPASVPGFGDANADFHVVGDHPGVHGGTATGVPFTGEPWSSAFLEALAEAGLIRSIDDGKAAPAGTTVDDPTPAQTTDGGVSTPSHDGDDPFVVDRTFLSYLHMCVSDGEPTEDDYAGMEPFFDAELRAIAAHVLLPVGRRATEHVLEEYTARARSIDLEMDALHGTEIRGSGWLVVPVKDPREWTDSDAERLVAGLRELRRTDYRRVTDLGRFIAGDDPYLVR</sequence>
<dbReference type="EMBL" id="JBHSXL010000009">
    <property type="protein sequence ID" value="MFC6893368.1"/>
    <property type="molecule type" value="Genomic_DNA"/>
</dbReference>
<dbReference type="Gene3D" id="3.40.470.10">
    <property type="entry name" value="Uracil-DNA glycosylase-like domain"/>
    <property type="match status" value="1"/>
</dbReference>
<dbReference type="GO" id="GO:0097506">
    <property type="term" value="F:deaminated base DNA N-glycosylase activity"/>
    <property type="evidence" value="ECO:0007669"/>
    <property type="project" value="UniProtKB-ARBA"/>
</dbReference>
<gene>
    <name evidence="10" type="ORF">ACFQE9_12240</name>
</gene>
<keyword evidence="7" id="KW-0234">DNA repair</keyword>
<evidence type="ECO:0000256" key="4">
    <source>
        <dbReference type="ARBA" id="ARBA00022801"/>
    </source>
</evidence>
<keyword evidence="2" id="KW-0479">Metal-binding</keyword>
<reference evidence="10 11" key="1">
    <citation type="journal article" date="2019" name="Int. J. Syst. Evol. Microbiol.">
        <title>The Global Catalogue of Microorganisms (GCM) 10K type strain sequencing project: providing services to taxonomists for standard genome sequencing and annotation.</title>
        <authorList>
            <consortium name="The Broad Institute Genomics Platform"/>
            <consortium name="The Broad Institute Genome Sequencing Center for Infectious Disease"/>
            <person name="Wu L."/>
            <person name="Ma J."/>
        </authorList>
    </citation>
    <scope>NUCLEOTIDE SEQUENCE [LARGE SCALE GENOMIC DNA]</scope>
    <source>
        <strain evidence="10 11">SKJ47</strain>
    </source>
</reference>
<keyword evidence="4" id="KW-0378">Hydrolase</keyword>
<dbReference type="PANTHER" id="PTHR33693:SF1">
    <property type="entry name" value="TYPE-4 URACIL-DNA GLYCOSYLASE"/>
    <property type="match status" value="1"/>
</dbReference>
<evidence type="ECO:0000256" key="1">
    <source>
        <dbReference type="ARBA" id="ARBA00022485"/>
    </source>
</evidence>
<organism evidence="10 11">
    <name type="scientific">Halopenitus salinus</name>
    <dbReference type="NCBI Taxonomy" id="1198295"/>
    <lineage>
        <taxon>Archaea</taxon>
        <taxon>Methanobacteriati</taxon>
        <taxon>Methanobacteriota</taxon>
        <taxon>Stenosarchaea group</taxon>
        <taxon>Halobacteria</taxon>
        <taxon>Halobacteriales</taxon>
        <taxon>Haloferacaceae</taxon>
        <taxon>Halopenitus</taxon>
    </lineage>
</organism>
<dbReference type="GO" id="GO:0051539">
    <property type="term" value="F:4 iron, 4 sulfur cluster binding"/>
    <property type="evidence" value="ECO:0007669"/>
    <property type="project" value="UniProtKB-KW"/>
</dbReference>
<evidence type="ECO:0000313" key="10">
    <source>
        <dbReference type="EMBL" id="MFC6893368.1"/>
    </source>
</evidence>
<evidence type="ECO:0000313" key="11">
    <source>
        <dbReference type="Proteomes" id="UP001596296"/>
    </source>
</evidence>
<keyword evidence="11" id="KW-1185">Reference proteome</keyword>
<feature type="region of interest" description="Disordered" evidence="8">
    <location>
        <begin position="78"/>
        <end position="107"/>
    </location>
</feature>
<dbReference type="SUPFAM" id="SSF52141">
    <property type="entry name" value="Uracil-DNA glycosylase-like"/>
    <property type="match status" value="1"/>
</dbReference>
<keyword evidence="5" id="KW-0408">Iron</keyword>
<dbReference type="InterPro" id="IPR005122">
    <property type="entry name" value="Uracil-DNA_glycosylase-like"/>
</dbReference>
<dbReference type="PANTHER" id="PTHR33693">
    <property type="entry name" value="TYPE-5 URACIL-DNA GLYCOSYLASE"/>
    <property type="match status" value="1"/>
</dbReference>